<sequence length="385" mass="45768">MNIYKQLLLNRLHKNIQDKNKIENETIRLLTYDVTIEPKIVELEEKSSVLCSVYFYIKAPIIGEDFYEYCSVIANDKYKAIELVADDFVYCAFNGMIDFLNGVSHHEIDTYILGNKKRFSVCESPIIGLGSSIEKEKFYNEYIKNDDSNNYSSFLWYAISREIPFMLANTRVNIIKVYGAKMPDGEIVTECYINNNHSESIENAIIEYIDKWDNKEEFFSIKQFFFILQYDYSYKKYPYTREEIEYFVIEYVLEFEKSHKNYEMFINNIKNIITDKNIREEIINFVPEICTENAFKDIRFDERVKVNIGSNNYTILKSQFTSYKYIEDALIDGFSNKIFKEETFNNLIHISNSYNIIYEAMQNNIKTKDIIVSTTFNFTEDYQYI</sequence>
<reference evidence="1 2" key="1">
    <citation type="journal article" date="2013" name="Genome Announc.">
        <title>Complete Genome Sequence of the Porcine Strain Brachyspira pilosicoli P43/6/78(T.).</title>
        <authorList>
            <person name="Lin C."/>
            <person name="den Bakker H.C."/>
            <person name="Suzuki H."/>
            <person name="Lefebure T."/>
            <person name="Ponnala L."/>
            <person name="Sun Q."/>
            <person name="Stanhope M.J."/>
            <person name="Wiedmann M."/>
            <person name="Duhamel G.E."/>
        </authorList>
    </citation>
    <scope>NUCLEOTIDE SEQUENCE [LARGE SCALE GENOMIC DNA]</scope>
    <source>
        <strain evidence="1 2">P43/6/78</strain>
    </source>
</reference>
<dbReference type="RefSeq" id="WP_015273922.1">
    <property type="nucleotide sequence ID" value="NC_019908.1"/>
</dbReference>
<dbReference type="Proteomes" id="UP000010793">
    <property type="component" value="Chromosome"/>
</dbReference>
<proteinExistence type="predicted"/>
<evidence type="ECO:0000313" key="2">
    <source>
        <dbReference type="Proteomes" id="UP000010793"/>
    </source>
</evidence>
<dbReference type="Pfam" id="PF19875">
    <property type="entry name" value="DUF6348"/>
    <property type="match status" value="1"/>
</dbReference>
<keyword evidence="2" id="KW-1185">Reference proteome</keyword>
<dbReference type="AlphaFoldDB" id="A0A3B6VM05"/>
<dbReference type="KEGG" id="bpip:BPP43_01320"/>
<dbReference type="InterPro" id="IPR045929">
    <property type="entry name" value="DUF6348"/>
</dbReference>
<evidence type="ECO:0000313" key="1">
    <source>
        <dbReference type="EMBL" id="AGA65612.1"/>
    </source>
</evidence>
<evidence type="ECO:0008006" key="3">
    <source>
        <dbReference type="Google" id="ProtNLM"/>
    </source>
</evidence>
<dbReference type="EMBL" id="CP002873">
    <property type="protein sequence ID" value="AGA65612.1"/>
    <property type="molecule type" value="Genomic_DNA"/>
</dbReference>
<protein>
    <recommendedName>
        <fullName evidence="3">TPR domain-containing protein</fullName>
    </recommendedName>
</protein>
<gene>
    <name evidence="1" type="ORF">BPP43_01320</name>
</gene>
<accession>A0A3B6VM05</accession>
<organism evidence="1 2">
    <name type="scientific">Brachyspira pilosicoli P43/6/78</name>
    <dbReference type="NCBI Taxonomy" id="1042417"/>
    <lineage>
        <taxon>Bacteria</taxon>
        <taxon>Pseudomonadati</taxon>
        <taxon>Spirochaetota</taxon>
        <taxon>Spirochaetia</taxon>
        <taxon>Brachyspirales</taxon>
        <taxon>Brachyspiraceae</taxon>
        <taxon>Brachyspira</taxon>
    </lineage>
</organism>
<name>A0A3B6VM05_BRAPL</name>